<dbReference type="Proteomes" id="UP001165289">
    <property type="component" value="Unassembled WGS sequence"/>
</dbReference>
<dbReference type="SUPFAM" id="SSF47454">
    <property type="entry name" value="A DNA-binding domain in eukaryotic transcription factors"/>
    <property type="match status" value="1"/>
</dbReference>
<comment type="caution">
    <text evidence="5">The sequence shown here is derived from an EMBL/GenBank/DDBJ whole genome shotgun (WGS) entry which is preliminary data.</text>
</comment>
<evidence type="ECO:0000313" key="6">
    <source>
        <dbReference type="Proteomes" id="UP001165289"/>
    </source>
</evidence>
<dbReference type="Pfam" id="PF03131">
    <property type="entry name" value="bZIP_Maf"/>
    <property type="match status" value="1"/>
</dbReference>
<proteinExistence type="predicted"/>
<gene>
    <name evidence="5" type="ORF">LOD99_9841</name>
</gene>
<evidence type="ECO:0000256" key="3">
    <source>
        <dbReference type="ARBA" id="ARBA00023163"/>
    </source>
</evidence>
<organism evidence="5 6">
    <name type="scientific">Oopsacas minuta</name>
    <dbReference type="NCBI Taxonomy" id="111878"/>
    <lineage>
        <taxon>Eukaryota</taxon>
        <taxon>Metazoa</taxon>
        <taxon>Porifera</taxon>
        <taxon>Hexactinellida</taxon>
        <taxon>Hexasterophora</taxon>
        <taxon>Lyssacinosida</taxon>
        <taxon>Leucopsacidae</taxon>
        <taxon>Oopsacas</taxon>
    </lineage>
</organism>
<dbReference type="Gene3D" id="1.20.5.170">
    <property type="match status" value="1"/>
</dbReference>
<dbReference type="InterPro" id="IPR008917">
    <property type="entry name" value="TF_DNA-bd_sf"/>
</dbReference>
<dbReference type="InterPro" id="IPR004826">
    <property type="entry name" value="bZIP_Maf"/>
</dbReference>
<keyword evidence="1" id="KW-0805">Transcription regulation</keyword>
<sequence length="113" mass="13905">MASYIKYITEKEITHLDIKDLNKILKIRNIPKCERREIKEIRRSNKMTKYRRDSRMRTDPKKLEEVKLDLQNELFALTYEVVELRQYMEYLISKQESYPDEDGYEYEEFVIVD</sequence>
<dbReference type="EMBL" id="JAKMXF010000007">
    <property type="protein sequence ID" value="KAI6661774.1"/>
    <property type="molecule type" value="Genomic_DNA"/>
</dbReference>
<feature type="domain" description="Basic leucine zipper" evidence="4">
    <location>
        <begin position="9"/>
        <end position="96"/>
    </location>
</feature>
<evidence type="ECO:0000256" key="2">
    <source>
        <dbReference type="ARBA" id="ARBA00023125"/>
    </source>
</evidence>
<evidence type="ECO:0000259" key="4">
    <source>
        <dbReference type="Pfam" id="PF03131"/>
    </source>
</evidence>
<name>A0AAV7KRD5_9METZ</name>
<keyword evidence="2" id="KW-0238">DNA-binding</keyword>
<dbReference type="GO" id="GO:0003677">
    <property type="term" value="F:DNA binding"/>
    <property type="evidence" value="ECO:0007669"/>
    <property type="project" value="UniProtKB-KW"/>
</dbReference>
<keyword evidence="3" id="KW-0804">Transcription</keyword>
<protein>
    <recommendedName>
        <fullName evidence="4">Basic leucine zipper domain-containing protein</fullName>
    </recommendedName>
</protein>
<accession>A0AAV7KRD5</accession>
<dbReference type="AlphaFoldDB" id="A0AAV7KRD5"/>
<dbReference type="GO" id="GO:0006355">
    <property type="term" value="P:regulation of DNA-templated transcription"/>
    <property type="evidence" value="ECO:0007669"/>
    <property type="project" value="InterPro"/>
</dbReference>
<reference evidence="5 6" key="1">
    <citation type="journal article" date="2023" name="BMC Biol.">
        <title>The compact genome of the sponge Oopsacas minuta (Hexactinellida) is lacking key metazoan core genes.</title>
        <authorList>
            <person name="Santini S."/>
            <person name="Schenkelaars Q."/>
            <person name="Jourda C."/>
            <person name="Duchesne M."/>
            <person name="Belahbib H."/>
            <person name="Rocher C."/>
            <person name="Selva M."/>
            <person name="Riesgo A."/>
            <person name="Vervoort M."/>
            <person name="Leys S.P."/>
            <person name="Kodjabachian L."/>
            <person name="Le Bivic A."/>
            <person name="Borchiellini C."/>
            <person name="Claverie J.M."/>
            <person name="Renard E."/>
        </authorList>
    </citation>
    <scope>NUCLEOTIDE SEQUENCE [LARGE SCALE GENOMIC DNA]</scope>
    <source>
        <strain evidence="5">SPO-2</strain>
    </source>
</reference>
<keyword evidence="6" id="KW-1185">Reference proteome</keyword>
<evidence type="ECO:0000256" key="1">
    <source>
        <dbReference type="ARBA" id="ARBA00023015"/>
    </source>
</evidence>
<evidence type="ECO:0000313" key="5">
    <source>
        <dbReference type="EMBL" id="KAI6661774.1"/>
    </source>
</evidence>